<dbReference type="PANTHER" id="PTHR48043:SF145">
    <property type="entry name" value="FI06409P-RELATED"/>
    <property type="match status" value="1"/>
</dbReference>
<keyword evidence="1" id="KW-0328">Glycosyltransferase</keyword>
<dbReference type="GO" id="GO:0008194">
    <property type="term" value="F:UDP-glycosyltransferase activity"/>
    <property type="evidence" value="ECO:0007669"/>
    <property type="project" value="TreeGrafter"/>
</dbReference>
<reference evidence="3 4" key="1">
    <citation type="submission" date="2017-03" db="EMBL/GenBank/DDBJ databases">
        <title>Widespread Adenine N6-methylation of Active Genes in Fungi.</title>
        <authorList>
            <consortium name="DOE Joint Genome Institute"/>
            <person name="Mondo S.J."/>
            <person name="Dannebaum R.O."/>
            <person name="Kuo R.C."/>
            <person name="Louie K.B."/>
            <person name="Bewick A.J."/>
            <person name="Labutti K."/>
            <person name="Haridas S."/>
            <person name="Kuo A."/>
            <person name="Salamov A."/>
            <person name="Ahrendt S.R."/>
            <person name="Lau R."/>
            <person name="Bowen B.P."/>
            <person name="Lipzen A."/>
            <person name="Sullivan W."/>
            <person name="Andreopoulos W.B."/>
            <person name="Clum A."/>
            <person name="Lindquist E."/>
            <person name="Daum C."/>
            <person name="Northen T.R."/>
            <person name="Ramamoorthy G."/>
            <person name="Schmitz R.J."/>
            <person name="Gryganskyi A."/>
            <person name="Culley D."/>
            <person name="Magnuson J."/>
            <person name="James T.Y."/>
            <person name="O'Malley M.A."/>
            <person name="Stajich J.E."/>
            <person name="Spatafora J.W."/>
            <person name="Visel A."/>
            <person name="Grigoriev I.V."/>
        </authorList>
    </citation>
    <scope>NUCLEOTIDE SEQUENCE [LARGE SCALE GENOMIC DNA]</scope>
    <source>
        <strain evidence="3 4">NRRL Y-17943</strain>
    </source>
</reference>
<protein>
    <submittedName>
        <fullName evidence="3">Uncharacterized protein</fullName>
    </submittedName>
</protein>
<proteinExistence type="predicted"/>
<dbReference type="AlphaFoldDB" id="A0A1Y1UFR7"/>
<dbReference type="STRING" id="4999.A0A1Y1UFR7"/>
<evidence type="ECO:0000313" key="3">
    <source>
        <dbReference type="EMBL" id="ORX36356.1"/>
    </source>
</evidence>
<dbReference type="GeneID" id="33554740"/>
<dbReference type="PANTHER" id="PTHR48043">
    <property type="entry name" value="EG:EG0003.4 PROTEIN-RELATED"/>
    <property type="match status" value="1"/>
</dbReference>
<sequence length="422" mass="46815">MSARQVLKYYTHHPSFWENLKFLTHLGEVLHGEPPSQYIRTTFEIIDLIREIDPDICVLDPLFDVGTDAVKYLDRKAVILHPMNAQMSIMDAQGLGMLNFPPVGSGFRYPMTILDKLRTLITTVWSVVWFFFLDPKFRAINKARKAVGLKGPLGFLAPVKGRLLCMSSDPILEYPAIMPDHVSSCGPIILPNLSVKEADPELAEWLSKGPIILIVLGSHMRMTQEGVGVFGDTLEVVLRQRPDLRVLWKVQAIGNVDLGVLNGVVEDKTRIKIVSWLKPMPIALLQSGNVAVFVNHGGSNSYHEGLATGTPQIILSPWADCHDCGHVVEWLGLGAWGNRNAGPSFETQELIRAFESVLGSSSTDSRALKVKARAMECKRMVDDHWAKLAKGRQGNDGRRLEGRDLAAIEILGLARENEVKTS</sequence>
<dbReference type="Gene3D" id="3.40.50.2000">
    <property type="entry name" value="Glycogen Phosphorylase B"/>
    <property type="match status" value="1"/>
</dbReference>
<dbReference type="OrthoDB" id="5835829at2759"/>
<name>A0A1Y1UFR7_9TREE</name>
<keyword evidence="4" id="KW-1185">Reference proteome</keyword>
<comment type="caution">
    <text evidence="3">The sequence shown here is derived from an EMBL/GenBank/DDBJ whole genome shotgun (WGS) entry which is preliminary data.</text>
</comment>
<evidence type="ECO:0000256" key="1">
    <source>
        <dbReference type="ARBA" id="ARBA00022676"/>
    </source>
</evidence>
<evidence type="ECO:0000256" key="2">
    <source>
        <dbReference type="ARBA" id="ARBA00022679"/>
    </source>
</evidence>
<gene>
    <name evidence="3" type="ORF">BD324DRAFT_490775</name>
</gene>
<dbReference type="InterPro" id="IPR050271">
    <property type="entry name" value="UDP-glycosyltransferase"/>
</dbReference>
<dbReference type="EMBL" id="NBSH01000008">
    <property type="protein sequence ID" value="ORX36356.1"/>
    <property type="molecule type" value="Genomic_DNA"/>
</dbReference>
<dbReference type="Proteomes" id="UP000193218">
    <property type="component" value="Unassembled WGS sequence"/>
</dbReference>
<dbReference type="SUPFAM" id="SSF53756">
    <property type="entry name" value="UDP-Glycosyltransferase/glycogen phosphorylase"/>
    <property type="match status" value="1"/>
</dbReference>
<organism evidence="3 4">
    <name type="scientific">Kockovaella imperatae</name>
    <dbReference type="NCBI Taxonomy" id="4999"/>
    <lineage>
        <taxon>Eukaryota</taxon>
        <taxon>Fungi</taxon>
        <taxon>Dikarya</taxon>
        <taxon>Basidiomycota</taxon>
        <taxon>Agaricomycotina</taxon>
        <taxon>Tremellomycetes</taxon>
        <taxon>Tremellales</taxon>
        <taxon>Cuniculitremaceae</taxon>
        <taxon>Kockovaella</taxon>
    </lineage>
</organism>
<keyword evidence="2" id="KW-0808">Transferase</keyword>
<dbReference type="InParanoid" id="A0A1Y1UFR7"/>
<evidence type="ECO:0000313" key="4">
    <source>
        <dbReference type="Proteomes" id="UP000193218"/>
    </source>
</evidence>
<accession>A0A1Y1UFR7</accession>
<dbReference type="RefSeq" id="XP_021870457.1">
    <property type="nucleotide sequence ID" value="XM_022012932.1"/>
</dbReference>